<proteinExistence type="predicted"/>
<dbReference type="AlphaFoldDB" id="X0X280"/>
<reference evidence="1" key="1">
    <citation type="journal article" date="2014" name="Front. Microbiol.">
        <title>High frequency of phylogenetically diverse reductive dehalogenase-homologous genes in deep subseafloor sedimentary metagenomes.</title>
        <authorList>
            <person name="Kawai M."/>
            <person name="Futagami T."/>
            <person name="Toyoda A."/>
            <person name="Takaki Y."/>
            <person name="Nishi S."/>
            <person name="Hori S."/>
            <person name="Arai W."/>
            <person name="Tsubouchi T."/>
            <person name="Morono Y."/>
            <person name="Uchiyama I."/>
            <person name="Ito T."/>
            <person name="Fujiyama A."/>
            <person name="Inagaki F."/>
            <person name="Takami H."/>
        </authorList>
    </citation>
    <scope>NUCLEOTIDE SEQUENCE</scope>
    <source>
        <strain evidence="1">Expedition CK06-06</strain>
    </source>
</reference>
<gene>
    <name evidence="1" type="ORF">S01H1_63654</name>
</gene>
<sequence>MSEPPSDVLERCLRDLEERIDPAADEANLAAWVDFLEDRCPSDIFLPPGRP</sequence>
<name>X0X280_9ZZZZ</name>
<organism evidence="1">
    <name type="scientific">marine sediment metagenome</name>
    <dbReference type="NCBI Taxonomy" id="412755"/>
    <lineage>
        <taxon>unclassified sequences</taxon>
        <taxon>metagenomes</taxon>
        <taxon>ecological metagenomes</taxon>
    </lineage>
</organism>
<dbReference type="EMBL" id="BARS01041909">
    <property type="protein sequence ID" value="GAG37324.1"/>
    <property type="molecule type" value="Genomic_DNA"/>
</dbReference>
<accession>X0X280</accession>
<feature type="non-terminal residue" evidence="1">
    <location>
        <position position="51"/>
    </location>
</feature>
<comment type="caution">
    <text evidence="1">The sequence shown here is derived from an EMBL/GenBank/DDBJ whole genome shotgun (WGS) entry which is preliminary data.</text>
</comment>
<protein>
    <submittedName>
        <fullName evidence="1">Uncharacterized protein</fullName>
    </submittedName>
</protein>
<evidence type="ECO:0000313" key="1">
    <source>
        <dbReference type="EMBL" id="GAG37324.1"/>
    </source>
</evidence>